<sequence>MESVFVLIWVWILAAPVVAFVARRPRPLSPQALTICSIGLLSAVALAAVFNISFVRVEANILTLCAAYLAYCYLAFFPVPEGRKPARYLVRFIASVPIFGGYLLATVGVLGLGLIIADATEPPWRVTPLEGGLVCKVNGWGAAMTDSGYTVSAYRRYGSLLERRVTKVTVNQSAGEPEAECADIAKSLQ</sequence>
<keyword evidence="1" id="KW-1133">Transmembrane helix</keyword>
<accession>A0A2T5VH34</accession>
<feature type="transmembrane region" description="Helical" evidence="1">
    <location>
        <begin position="61"/>
        <end position="80"/>
    </location>
</feature>
<dbReference type="Proteomes" id="UP000244081">
    <property type="component" value="Unassembled WGS sequence"/>
</dbReference>
<keyword evidence="1" id="KW-0812">Transmembrane</keyword>
<gene>
    <name evidence="2" type="ORF">C8N35_1011097</name>
</gene>
<protein>
    <submittedName>
        <fullName evidence="2">Uncharacterized protein</fullName>
    </submittedName>
</protein>
<organism evidence="2 3">
    <name type="scientific">Breoghania corrubedonensis</name>
    <dbReference type="NCBI Taxonomy" id="665038"/>
    <lineage>
        <taxon>Bacteria</taxon>
        <taxon>Pseudomonadati</taxon>
        <taxon>Pseudomonadota</taxon>
        <taxon>Alphaproteobacteria</taxon>
        <taxon>Hyphomicrobiales</taxon>
        <taxon>Stappiaceae</taxon>
        <taxon>Breoghania</taxon>
    </lineage>
</organism>
<keyword evidence="3" id="KW-1185">Reference proteome</keyword>
<comment type="caution">
    <text evidence="2">The sequence shown here is derived from an EMBL/GenBank/DDBJ whole genome shotgun (WGS) entry which is preliminary data.</text>
</comment>
<proteinExistence type="predicted"/>
<evidence type="ECO:0000313" key="3">
    <source>
        <dbReference type="Proteomes" id="UP000244081"/>
    </source>
</evidence>
<evidence type="ECO:0000256" key="1">
    <source>
        <dbReference type="SAM" id="Phobius"/>
    </source>
</evidence>
<dbReference type="EMBL" id="QAYG01000001">
    <property type="protein sequence ID" value="PTW63048.1"/>
    <property type="molecule type" value="Genomic_DNA"/>
</dbReference>
<name>A0A2T5VH34_9HYPH</name>
<evidence type="ECO:0000313" key="2">
    <source>
        <dbReference type="EMBL" id="PTW63048.1"/>
    </source>
</evidence>
<feature type="transmembrane region" description="Helical" evidence="1">
    <location>
        <begin position="92"/>
        <end position="117"/>
    </location>
</feature>
<dbReference type="AlphaFoldDB" id="A0A2T5VH34"/>
<dbReference type="RefSeq" id="WP_146177346.1">
    <property type="nucleotide sequence ID" value="NZ_QAYG01000001.1"/>
</dbReference>
<feature type="transmembrane region" description="Helical" evidence="1">
    <location>
        <begin position="34"/>
        <end position="55"/>
    </location>
</feature>
<feature type="transmembrane region" description="Helical" evidence="1">
    <location>
        <begin position="6"/>
        <end position="22"/>
    </location>
</feature>
<reference evidence="2 3" key="1">
    <citation type="submission" date="2018-04" db="EMBL/GenBank/DDBJ databases">
        <title>Genomic Encyclopedia of Archaeal and Bacterial Type Strains, Phase II (KMG-II): from individual species to whole genera.</title>
        <authorList>
            <person name="Goeker M."/>
        </authorList>
    </citation>
    <scope>NUCLEOTIDE SEQUENCE [LARGE SCALE GENOMIC DNA]</scope>
    <source>
        <strain evidence="2 3">DSM 23382</strain>
    </source>
</reference>
<keyword evidence="1" id="KW-0472">Membrane</keyword>
<dbReference type="OrthoDB" id="7172622at2"/>